<gene>
    <name evidence="2" type="ORF">AT728_36265</name>
</gene>
<feature type="domain" description="DUF4097" evidence="1">
    <location>
        <begin position="33"/>
        <end position="207"/>
    </location>
</feature>
<dbReference type="Pfam" id="PF13349">
    <property type="entry name" value="DUF4097"/>
    <property type="match status" value="1"/>
</dbReference>
<dbReference type="RefSeq" id="WP_058850779.1">
    <property type="nucleotide sequence ID" value="NZ_LOCL01000049.1"/>
</dbReference>
<dbReference type="InterPro" id="IPR025164">
    <property type="entry name" value="Toastrack_DUF4097"/>
</dbReference>
<dbReference type="STRING" id="1765722.AT728_36265"/>
<organism evidence="2 3">
    <name type="scientific">Streptomyces silvensis</name>
    <dbReference type="NCBI Taxonomy" id="1765722"/>
    <lineage>
        <taxon>Bacteria</taxon>
        <taxon>Bacillati</taxon>
        <taxon>Actinomycetota</taxon>
        <taxon>Actinomycetes</taxon>
        <taxon>Kitasatosporales</taxon>
        <taxon>Streptomycetaceae</taxon>
        <taxon>Streptomyces</taxon>
    </lineage>
</organism>
<accession>A0A0W7WWG3</accession>
<dbReference type="OrthoDB" id="3252095at2"/>
<dbReference type="Proteomes" id="UP000054804">
    <property type="component" value="Unassembled WGS sequence"/>
</dbReference>
<evidence type="ECO:0000313" key="3">
    <source>
        <dbReference type="Proteomes" id="UP000054804"/>
    </source>
</evidence>
<comment type="caution">
    <text evidence="2">The sequence shown here is derived from an EMBL/GenBank/DDBJ whole genome shotgun (WGS) entry which is preliminary data.</text>
</comment>
<dbReference type="EMBL" id="LOCL01000049">
    <property type="protein sequence ID" value="KUF14930.1"/>
    <property type="molecule type" value="Genomic_DNA"/>
</dbReference>
<name>A0A0W7WWG3_9ACTN</name>
<evidence type="ECO:0000259" key="1">
    <source>
        <dbReference type="Pfam" id="PF13349"/>
    </source>
</evidence>
<proteinExistence type="predicted"/>
<evidence type="ECO:0000313" key="2">
    <source>
        <dbReference type="EMBL" id="KUF14930.1"/>
    </source>
</evidence>
<reference evidence="2 3" key="1">
    <citation type="submission" date="2015-12" db="EMBL/GenBank/DDBJ databases">
        <title>Draft genome sequence of Streptomyces silvensis ATCC 53525, a producer of novel hormone antagonists.</title>
        <authorList>
            <person name="Johnston C.W."/>
            <person name="Li Y."/>
            <person name="Magarvey N.A."/>
        </authorList>
    </citation>
    <scope>NUCLEOTIDE SEQUENCE [LARGE SCALE GENOMIC DNA]</scope>
    <source>
        <strain evidence="2 3">ATCC 53525</strain>
    </source>
</reference>
<sequence length="279" mass="28929">MPTFDTAKPVYATVIVEIGSLRIAASDRTDTVVEVRPTTESRQVDVRAAEQTRVECSGGRLLVKGPKERSLFSKGSSVDVEILLPEGSHLQVNTSMADFSAEGRLGECEVKTSAGDIRIDWAGSARLHTGYGQVVVDRAEGPVDVTTASGEVRLRTVGGTAVVKNSNGPTEIGEVAGDLRVKASNGTITIGSAHSDVNVRTANGGISVGEVVRGTVVLQTGMGGLDIGIREGTAAWLDVQTKVGAVRQALGSSEGPGDSGETVQVRGRTGAGDILIHRA</sequence>
<protein>
    <recommendedName>
        <fullName evidence="1">DUF4097 domain-containing protein</fullName>
    </recommendedName>
</protein>
<dbReference type="AlphaFoldDB" id="A0A0W7WWG3"/>
<keyword evidence="3" id="KW-1185">Reference proteome</keyword>